<dbReference type="Pfam" id="PF03773">
    <property type="entry name" value="ArsP_1"/>
    <property type="match status" value="1"/>
</dbReference>
<organism evidence="8 9">
    <name type="scientific">Candidatus Desantisbacteria bacterium CG_4_10_14_0_8_um_filter_48_22</name>
    <dbReference type="NCBI Taxonomy" id="1974543"/>
    <lineage>
        <taxon>Bacteria</taxon>
        <taxon>Candidatus Desantisiibacteriota</taxon>
    </lineage>
</organism>
<dbReference type="Proteomes" id="UP000229307">
    <property type="component" value="Unassembled WGS sequence"/>
</dbReference>
<keyword evidence="4 7" id="KW-0812">Transmembrane</keyword>
<evidence type="ECO:0000256" key="1">
    <source>
        <dbReference type="ARBA" id="ARBA00004651"/>
    </source>
</evidence>
<feature type="transmembrane region" description="Helical" evidence="7">
    <location>
        <begin position="12"/>
        <end position="29"/>
    </location>
</feature>
<feature type="transmembrane region" description="Helical" evidence="7">
    <location>
        <begin position="82"/>
        <end position="108"/>
    </location>
</feature>
<evidence type="ECO:0000256" key="6">
    <source>
        <dbReference type="ARBA" id="ARBA00023136"/>
    </source>
</evidence>
<keyword evidence="3" id="KW-1003">Cell membrane</keyword>
<gene>
    <name evidence="8" type="ORF">COY52_11780</name>
</gene>
<proteinExistence type="inferred from homology"/>
<accession>A0A2M7S5H6</accession>
<keyword evidence="5 7" id="KW-1133">Transmembrane helix</keyword>
<comment type="caution">
    <text evidence="8">The sequence shown here is derived from an EMBL/GenBank/DDBJ whole genome shotgun (WGS) entry which is preliminary data.</text>
</comment>
<sequence>MSTRQKKLLGQYCIFFGLAALTLLIYRWQPGKAISIWKTSGNYFFEMLGILPSILILLGLMDAWVPKKIIERLLGKDSGISGIGVAILAGTAAAGPLYVAFPVAASLLKKGARISNVAIFLCSWAAIKIPMVMFEIKFLGWQFTGLRLLLTVPSAIFIGLIMEKALTPKAAH</sequence>
<comment type="subcellular location">
    <subcellularLocation>
        <location evidence="1">Cell membrane</location>
        <topology evidence="1">Multi-pass membrane protein</topology>
    </subcellularLocation>
</comment>
<dbReference type="AlphaFoldDB" id="A0A2M7S5H6"/>
<feature type="transmembrane region" description="Helical" evidence="7">
    <location>
        <begin position="41"/>
        <end position="61"/>
    </location>
</feature>
<evidence type="ECO:0000256" key="3">
    <source>
        <dbReference type="ARBA" id="ARBA00022475"/>
    </source>
</evidence>
<evidence type="ECO:0000313" key="8">
    <source>
        <dbReference type="EMBL" id="PIZ14628.1"/>
    </source>
</evidence>
<dbReference type="GO" id="GO:0005886">
    <property type="term" value="C:plasma membrane"/>
    <property type="evidence" value="ECO:0007669"/>
    <property type="project" value="UniProtKB-SubCell"/>
</dbReference>
<feature type="transmembrane region" description="Helical" evidence="7">
    <location>
        <begin position="146"/>
        <end position="162"/>
    </location>
</feature>
<dbReference type="InterPro" id="IPR005524">
    <property type="entry name" value="DUF318"/>
</dbReference>
<comment type="similarity">
    <text evidence="2">Belongs to the UPF0718 family.</text>
</comment>
<protein>
    <submittedName>
        <fullName evidence="8">Permease</fullName>
    </submittedName>
</protein>
<evidence type="ECO:0000256" key="4">
    <source>
        <dbReference type="ARBA" id="ARBA00022692"/>
    </source>
</evidence>
<evidence type="ECO:0000256" key="5">
    <source>
        <dbReference type="ARBA" id="ARBA00022989"/>
    </source>
</evidence>
<name>A0A2M7S5H6_9BACT</name>
<dbReference type="EMBL" id="PFMR01000322">
    <property type="protein sequence ID" value="PIZ14628.1"/>
    <property type="molecule type" value="Genomic_DNA"/>
</dbReference>
<evidence type="ECO:0000256" key="2">
    <source>
        <dbReference type="ARBA" id="ARBA00006386"/>
    </source>
</evidence>
<evidence type="ECO:0000313" key="9">
    <source>
        <dbReference type="Proteomes" id="UP000229307"/>
    </source>
</evidence>
<reference evidence="9" key="1">
    <citation type="submission" date="2017-09" db="EMBL/GenBank/DDBJ databases">
        <title>Depth-based differentiation of microbial function through sediment-hosted aquifers and enrichment of novel symbionts in the deep terrestrial subsurface.</title>
        <authorList>
            <person name="Probst A.J."/>
            <person name="Ladd B."/>
            <person name="Jarett J.K."/>
            <person name="Geller-Mcgrath D.E."/>
            <person name="Sieber C.M.K."/>
            <person name="Emerson J.B."/>
            <person name="Anantharaman K."/>
            <person name="Thomas B.C."/>
            <person name="Malmstrom R."/>
            <person name="Stieglmeier M."/>
            <person name="Klingl A."/>
            <person name="Woyke T."/>
            <person name="Ryan C.M."/>
            <person name="Banfield J.F."/>
        </authorList>
    </citation>
    <scope>NUCLEOTIDE SEQUENCE [LARGE SCALE GENOMIC DNA]</scope>
</reference>
<evidence type="ECO:0000256" key="7">
    <source>
        <dbReference type="SAM" id="Phobius"/>
    </source>
</evidence>
<keyword evidence="6 7" id="KW-0472">Membrane</keyword>